<evidence type="ECO:0000313" key="3">
    <source>
        <dbReference type="Proteomes" id="UP000604737"/>
    </source>
</evidence>
<proteinExistence type="predicted"/>
<gene>
    <name evidence="2" type="ORF">GCM10007350_31280</name>
</gene>
<evidence type="ECO:0000256" key="1">
    <source>
        <dbReference type="SAM" id="MobiDB-lite"/>
    </source>
</evidence>
<sequence length="643" mass="65319">MTSMLRTRPASQRGIATILILLLTGLSLTAAVLGTVYYVRGTQEQGVSAHAMTQAQVKAWTGVEVVKTYLTNLDAAGIKTLAAATTSTPIALTLSGVDGVSAKVVSSDSATNPTRLTVQVTGSTATGTRAASTSTVQVVYAVVPGTTGGPANNPNTVNIKGDTTTGGAISATGSNAIFNVDGNFTSNGSMTGFKVIFATGNLNLNAAGNSAETVSAQGNVNITNSGSYNKVLAMGDIVASGKISVSVLMQSNKSVTISNSSDIQRIDAIGNVTLSSQANVVTVRSQGSVDGRGGNIGDLLAEGGYQGSWSGSATGSVGGTVSNGGNTTLKVTQQAGLKVPVAPLTLDSLQANKVDANELRDSANYIFEPDASNAMTVTVKSVSGITDGKYYLYQGKINNQPFYDWLCTVAQPSKAADCVVKIGRGNSDYNSLVSYNATQKKWTLTTSVSGAALPPGIAWFKGDVSFAGGTYINTMIATGNMSTGGNLFVYGVNAASFSDVCNNGNFPGLKPANFCAAGASKLTSVPLGNIGLLAGSYEAGYSDAAHFSGGTIALGAGNEIHGNIVAGDVLQTSGSTTIYGYVTTAHQSNDASHQNKFSASTTIRLDGLPDSFNPGLTPPGAGGSTGTGGSTSTQARVLWSRYL</sequence>
<feature type="region of interest" description="Disordered" evidence="1">
    <location>
        <begin position="608"/>
        <end position="632"/>
    </location>
</feature>
<dbReference type="RefSeq" id="WP_189461848.1">
    <property type="nucleotide sequence ID" value="NZ_BMYO01000009.1"/>
</dbReference>
<dbReference type="EMBL" id="BMYO01000009">
    <property type="protein sequence ID" value="GHD67501.1"/>
    <property type="molecule type" value="Genomic_DNA"/>
</dbReference>
<feature type="compositionally biased region" description="Gly residues" evidence="1">
    <location>
        <begin position="620"/>
        <end position="629"/>
    </location>
</feature>
<name>A0ABQ3H3B9_9NEIS</name>
<protein>
    <recommendedName>
        <fullName evidence="4">DUF342 domain-containing protein</fullName>
    </recommendedName>
</protein>
<evidence type="ECO:0008006" key="4">
    <source>
        <dbReference type="Google" id="ProtNLM"/>
    </source>
</evidence>
<dbReference type="Proteomes" id="UP000604737">
    <property type="component" value="Unassembled WGS sequence"/>
</dbReference>
<comment type="caution">
    <text evidence="2">The sequence shown here is derived from an EMBL/GenBank/DDBJ whole genome shotgun (WGS) entry which is preliminary data.</text>
</comment>
<reference evidence="3" key="1">
    <citation type="journal article" date="2019" name="Int. J. Syst. Evol. Microbiol.">
        <title>The Global Catalogue of Microorganisms (GCM) 10K type strain sequencing project: providing services to taxonomists for standard genome sequencing and annotation.</title>
        <authorList>
            <consortium name="The Broad Institute Genomics Platform"/>
            <consortium name="The Broad Institute Genome Sequencing Center for Infectious Disease"/>
            <person name="Wu L."/>
            <person name="Ma J."/>
        </authorList>
    </citation>
    <scope>NUCLEOTIDE SEQUENCE [LARGE SCALE GENOMIC DNA]</scope>
    <source>
        <strain evidence="3">KCTC 23701</strain>
    </source>
</reference>
<accession>A0ABQ3H3B9</accession>
<keyword evidence="3" id="KW-1185">Reference proteome</keyword>
<organism evidence="2 3">
    <name type="scientific">Jeongeupia chitinilytica</name>
    <dbReference type="NCBI Taxonomy" id="1041641"/>
    <lineage>
        <taxon>Bacteria</taxon>
        <taxon>Pseudomonadati</taxon>
        <taxon>Pseudomonadota</taxon>
        <taxon>Betaproteobacteria</taxon>
        <taxon>Neisseriales</taxon>
        <taxon>Chitinibacteraceae</taxon>
        <taxon>Jeongeupia</taxon>
    </lineage>
</organism>
<evidence type="ECO:0000313" key="2">
    <source>
        <dbReference type="EMBL" id="GHD67501.1"/>
    </source>
</evidence>